<evidence type="ECO:0000313" key="1">
    <source>
        <dbReference type="EMBL" id="GBP88048.1"/>
    </source>
</evidence>
<evidence type="ECO:0000313" key="2">
    <source>
        <dbReference type="Proteomes" id="UP000299102"/>
    </source>
</evidence>
<keyword evidence="2" id="KW-1185">Reference proteome</keyword>
<dbReference type="EMBL" id="BGZK01001902">
    <property type="protein sequence ID" value="GBP88048.1"/>
    <property type="molecule type" value="Genomic_DNA"/>
</dbReference>
<organism evidence="1 2">
    <name type="scientific">Eumeta variegata</name>
    <name type="common">Bagworm moth</name>
    <name type="synonym">Eumeta japonica</name>
    <dbReference type="NCBI Taxonomy" id="151549"/>
    <lineage>
        <taxon>Eukaryota</taxon>
        <taxon>Metazoa</taxon>
        <taxon>Ecdysozoa</taxon>
        <taxon>Arthropoda</taxon>
        <taxon>Hexapoda</taxon>
        <taxon>Insecta</taxon>
        <taxon>Pterygota</taxon>
        <taxon>Neoptera</taxon>
        <taxon>Endopterygota</taxon>
        <taxon>Lepidoptera</taxon>
        <taxon>Glossata</taxon>
        <taxon>Ditrysia</taxon>
        <taxon>Tineoidea</taxon>
        <taxon>Psychidae</taxon>
        <taxon>Oiketicinae</taxon>
        <taxon>Eumeta</taxon>
    </lineage>
</organism>
<gene>
    <name evidence="1" type="ORF">EVAR_60060_1</name>
</gene>
<sequence length="235" mass="26208">MEVGRACSQVCSQKAATRIDLHKGVKRFVPVGQATPASPQKQDGRLIGIVGRHRTRHFDEFDEFDELIGKEVTGVEKSAAAAPALCRRARRPQWPLSQRPLADYASTFRTGERSRQRCICKAPLRDDAGMSQYFYVASANSGGDVTLRCVHLLLDVSDSSNLQQDIDITSKFSVDTVMTSKLPQPRTRVWGPPRIDNWTIADEFCKVETTLRIYTRSEVAFNDEARAHFAPPLGA</sequence>
<protein>
    <submittedName>
        <fullName evidence="1">Uncharacterized protein</fullName>
    </submittedName>
</protein>
<reference evidence="1 2" key="1">
    <citation type="journal article" date="2019" name="Commun. Biol.">
        <title>The bagworm genome reveals a unique fibroin gene that provides high tensile strength.</title>
        <authorList>
            <person name="Kono N."/>
            <person name="Nakamura H."/>
            <person name="Ohtoshi R."/>
            <person name="Tomita M."/>
            <person name="Numata K."/>
            <person name="Arakawa K."/>
        </authorList>
    </citation>
    <scope>NUCLEOTIDE SEQUENCE [LARGE SCALE GENOMIC DNA]</scope>
</reference>
<dbReference type="Proteomes" id="UP000299102">
    <property type="component" value="Unassembled WGS sequence"/>
</dbReference>
<comment type="caution">
    <text evidence="1">The sequence shown here is derived from an EMBL/GenBank/DDBJ whole genome shotgun (WGS) entry which is preliminary data.</text>
</comment>
<name>A0A4C1ZJW1_EUMVA</name>
<accession>A0A4C1ZJW1</accession>
<dbReference type="AlphaFoldDB" id="A0A4C1ZJW1"/>
<proteinExistence type="predicted"/>